<protein>
    <recommendedName>
        <fullName evidence="10">AP-1 complex subunit gamma</fullName>
    </recommendedName>
</protein>
<feature type="domain" description="GAE" evidence="12">
    <location>
        <begin position="743"/>
        <end position="856"/>
    </location>
</feature>
<dbReference type="Pfam" id="PF01602">
    <property type="entry name" value="Adaptin_N"/>
    <property type="match status" value="1"/>
</dbReference>
<dbReference type="SMART" id="SM00809">
    <property type="entry name" value="Alpha_adaptinC2"/>
    <property type="match status" value="1"/>
</dbReference>
<evidence type="ECO:0000313" key="14">
    <source>
        <dbReference type="Proteomes" id="UP000000305"/>
    </source>
</evidence>
<dbReference type="OMA" id="AICAMRI"/>
<comment type="similarity">
    <text evidence="3 10">Belongs to the adaptor complexes large subunit family.</text>
</comment>
<dbReference type="InterPro" id="IPR017107">
    <property type="entry name" value="AP1_complex_gsu"/>
</dbReference>
<gene>
    <name evidence="13" type="ORF">DAPPUDRAFT_221821</name>
</gene>
<dbReference type="InterPro" id="IPR016024">
    <property type="entry name" value="ARM-type_fold"/>
</dbReference>
<dbReference type="GO" id="GO:0030121">
    <property type="term" value="C:AP-1 adaptor complex"/>
    <property type="evidence" value="ECO:0000318"/>
    <property type="project" value="GO_Central"/>
</dbReference>
<reference evidence="13 14" key="1">
    <citation type="journal article" date="2011" name="Science">
        <title>The ecoresponsive genome of Daphnia pulex.</title>
        <authorList>
            <person name="Colbourne J.K."/>
            <person name="Pfrender M.E."/>
            <person name="Gilbert D."/>
            <person name="Thomas W.K."/>
            <person name="Tucker A."/>
            <person name="Oakley T.H."/>
            <person name="Tokishita S."/>
            <person name="Aerts A."/>
            <person name="Arnold G.J."/>
            <person name="Basu M.K."/>
            <person name="Bauer D.J."/>
            <person name="Caceres C.E."/>
            <person name="Carmel L."/>
            <person name="Casola C."/>
            <person name="Choi J.H."/>
            <person name="Detter J.C."/>
            <person name="Dong Q."/>
            <person name="Dusheyko S."/>
            <person name="Eads B.D."/>
            <person name="Frohlich T."/>
            <person name="Geiler-Samerotte K.A."/>
            <person name="Gerlach D."/>
            <person name="Hatcher P."/>
            <person name="Jogdeo S."/>
            <person name="Krijgsveld J."/>
            <person name="Kriventseva E.V."/>
            <person name="Kultz D."/>
            <person name="Laforsch C."/>
            <person name="Lindquist E."/>
            <person name="Lopez J."/>
            <person name="Manak J.R."/>
            <person name="Muller J."/>
            <person name="Pangilinan J."/>
            <person name="Patwardhan R.P."/>
            <person name="Pitluck S."/>
            <person name="Pritham E.J."/>
            <person name="Rechtsteiner A."/>
            <person name="Rho M."/>
            <person name="Rogozin I.B."/>
            <person name="Sakarya O."/>
            <person name="Salamov A."/>
            <person name="Schaack S."/>
            <person name="Shapiro H."/>
            <person name="Shiga Y."/>
            <person name="Skalitzky C."/>
            <person name="Smith Z."/>
            <person name="Souvorov A."/>
            <person name="Sung W."/>
            <person name="Tang Z."/>
            <person name="Tsuchiya D."/>
            <person name="Tu H."/>
            <person name="Vos H."/>
            <person name="Wang M."/>
            <person name="Wolf Y.I."/>
            <person name="Yamagata H."/>
            <person name="Yamada T."/>
            <person name="Ye Y."/>
            <person name="Shaw J.R."/>
            <person name="Andrews J."/>
            <person name="Crease T.J."/>
            <person name="Tang H."/>
            <person name="Lucas S.M."/>
            <person name="Robertson H.M."/>
            <person name="Bork P."/>
            <person name="Koonin E.V."/>
            <person name="Zdobnov E.M."/>
            <person name="Grigoriev I.V."/>
            <person name="Lynch M."/>
            <person name="Boore J.L."/>
        </authorList>
    </citation>
    <scope>NUCLEOTIDE SEQUENCE [LARGE SCALE GENOMIC DNA]</scope>
</reference>
<evidence type="ECO:0000256" key="1">
    <source>
        <dbReference type="ARBA" id="ARBA00004156"/>
    </source>
</evidence>
<keyword evidence="14" id="KW-1185">Reference proteome</keyword>
<evidence type="ECO:0000256" key="2">
    <source>
        <dbReference type="ARBA" id="ARBA00004555"/>
    </source>
</evidence>
<dbReference type="Proteomes" id="UP000000305">
    <property type="component" value="Unassembled WGS sequence"/>
</dbReference>
<dbReference type="SUPFAM" id="SSF49348">
    <property type="entry name" value="Clathrin adaptor appendage domain"/>
    <property type="match status" value="1"/>
</dbReference>
<keyword evidence="6 10" id="KW-0333">Golgi apparatus</keyword>
<dbReference type="InterPro" id="IPR008153">
    <property type="entry name" value="GAE_dom"/>
</dbReference>
<organism evidence="13 14">
    <name type="scientific">Daphnia pulex</name>
    <name type="common">Water flea</name>
    <dbReference type="NCBI Taxonomy" id="6669"/>
    <lineage>
        <taxon>Eukaryota</taxon>
        <taxon>Metazoa</taxon>
        <taxon>Ecdysozoa</taxon>
        <taxon>Arthropoda</taxon>
        <taxon>Crustacea</taxon>
        <taxon>Branchiopoda</taxon>
        <taxon>Diplostraca</taxon>
        <taxon>Cladocera</taxon>
        <taxon>Anomopoda</taxon>
        <taxon>Daphniidae</taxon>
        <taxon>Daphnia</taxon>
    </lineage>
</organism>
<comment type="subcellular location">
    <subcellularLocation>
        <location evidence="1">Cytoplasmic vesicle membrane</location>
    </subcellularLocation>
    <subcellularLocation>
        <location evidence="9">Endomembrane system</location>
        <topology evidence="9">Peripheral membrane protein</topology>
        <orientation evidence="9">Cytoplasmic side</orientation>
    </subcellularLocation>
    <subcellularLocation>
        <location evidence="2">Golgi apparatus</location>
    </subcellularLocation>
</comment>
<dbReference type="GO" id="GO:0006896">
    <property type="term" value="P:Golgi to vacuole transport"/>
    <property type="evidence" value="ECO:0000318"/>
    <property type="project" value="GO_Central"/>
</dbReference>
<feature type="region of interest" description="Disordered" evidence="11">
    <location>
        <begin position="584"/>
        <end position="608"/>
    </location>
</feature>
<dbReference type="Gene3D" id="1.25.10.10">
    <property type="entry name" value="Leucine-rich Repeat Variant"/>
    <property type="match status" value="1"/>
</dbReference>
<dbReference type="PhylomeDB" id="E9FZR0"/>
<evidence type="ECO:0000256" key="11">
    <source>
        <dbReference type="SAM" id="MobiDB-lite"/>
    </source>
</evidence>
<dbReference type="PROSITE" id="PS50180">
    <property type="entry name" value="GAE"/>
    <property type="match status" value="1"/>
</dbReference>
<evidence type="ECO:0000256" key="9">
    <source>
        <dbReference type="ARBA" id="ARBA00029433"/>
    </source>
</evidence>
<dbReference type="STRING" id="6669.E9FZR0"/>
<evidence type="ECO:0000256" key="10">
    <source>
        <dbReference type="PIRNR" id="PIRNR037094"/>
    </source>
</evidence>
<name>E9FZR0_DAPPU</name>
<dbReference type="HOGENOM" id="CLU_003824_0_0_1"/>
<dbReference type="PANTHER" id="PTHR22780">
    <property type="entry name" value="ADAPTIN, ALPHA/GAMMA/EPSILON"/>
    <property type="match status" value="1"/>
</dbReference>
<dbReference type="eggNOG" id="KOG1062">
    <property type="taxonomic scope" value="Eukaryota"/>
</dbReference>
<dbReference type="SUPFAM" id="SSF48371">
    <property type="entry name" value="ARM repeat"/>
    <property type="match status" value="1"/>
</dbReference>
<dbReference type="InterPro" id="IPR050840">
    <property type="entry name" value="Adaptor_Complx_Large_Subunit"/>
</dbReference>
<evidence type="ECO:0000256" key="5">
    <source>
        <dbReference type="ARBA" id="ARBA00022927"/>
    </source>
</evidence>
<proteinExistence type="inferred from homology"/>
<evidence type="ECO:0000313" key="13">
    <source>
        <dbReference type="EMBL" id="EFX87224.1"/>
    </source>
</evidence>
<dbReference type="FunFam" id="1.25.10.10:FF:000030">
    <property type="entry name" value="AP-1 complex subunit gamma"/>
    <property type="match status" value="1"/>
</dbReference>
<evidence type="ECO:0000256" key="3">
    <source>
        <dbReference type="ARBA" id="ARBA00006613"/>
    </source>
</evidence>
<dbReference type="PIRSF" id="PIRSF037094">
    <property type="entry name" value="AP1_complex_gamma"/>
    <property type="match status" value="1"/>
</dbReference>
<dbReference type="InterPro" id="IPR013041">
    <property type="entry name" value="Clathrin_app_Ig-like_sf"/>
</dbReference>
<dbReference type="GO" id="GO:0006886">
    <property type="term" value="P:intracellular protein transport"/>
    <property type="evidence" value="ECO:0007669"/>
    <property type="project" value="UniProtKB-UniRule"/>
</dbReference>
<accession>E9FZR0</accession>
<dbReference type="InterPro" id="IPR002553">
    <property type="entry name" value="Clathrin/coatomer_adapt-like_N"/>
</dbReference>
<dbReference type="KEGG" id="dpx:DAPPUDRAFT_221821"/>
<sequence>MPSTPTRLRDLIRQIRAARTAAEERAVVNKECAYIRASFREEDSQWRCRNVAKLLYIHMLGYPAHFGQLECLNLIASPRFTDKRIGYLGAMLLLDERQDIHVLITNSLKNDLNNPVQFIVGLALCTLGAIASPEMSRDLASEVERLLKSTNAYLRKKAALCAFRIIGKVPELMEMFLPATRSLISDKNHGVLITGVTLIIEMCERSPDTLIHFKKVVPSLVRILKNLIMAGYSPEHDVSGVSDPFLQVKILRLLRVLGHNDAEASEAMNDILAQVATNTETSKNVGNAILYETVLSIMHIKSESGLRVLAVNILGRFLLNSDKNIRYVALNTLLRTVHADNSAVQRHRATILECLKDPDVSIKRRALELSFALINGSNIRVMMKELLAFLEKSDAEFKAQCSSGIVSATERFSPNRRWHVDTLLRVLIAAGNFLRDDVVSNTIQIISESASLQGYAVGQLWRAPLAQVASWCLGEYGDSLINGHTNASEQEEPVIAGEDEVVDFIQGILSSSQSTIVTKQYALTALTKLSTRFSVTVGRIEDIVTSFGTHLNVELQQRGIEYAQLFTKHVALRPAIMERIPPMEHKTSHQGLTNGSSGGNGFSNGDDDMLMDDLNSFTTTSITSHSAPATKDSNSLLNLLGGLDNFDNGPAPMVTSSKASTAPSASNLDLLDLLGGLDLSGSTTLSSAPPPITTPTGSTSSSLVNNNLANLLSSPTTQMSAAIPPSSNFLIDGFLGTAPTPPPKLQNVTAYDKNGLRVDFSFDRPVDNPNLVIVTLTASSSYGSTLCDFLFQAAVPKTFQLQMMPASSTVINSGIPVTQVMRILNPTRAVLKMRIKLSFSRDGIAIQDQDEVKNLPSALWQ</sequence>
<dbReference type="OrthoDB" id="28053at2759"/>
<dbReference type="InterPro" id="IPR011989">
    <property type="entry name" value="ARM-like"/>
</dbReference>
<dbReference type="InParanoid" id="E9FZR0"/>
<evidence type="ECO:0000256" key="8">
    <source>
        <dbReference type="ARBA" id="ARBA00023329"/>
    </source>
</evidence>
<keyword evidence="5 10" id="KW-0653">Protein transport</keyword>
<dbReference type="GO" id="GO:0035615">
    <property type="term" value="F:clathrin adaptor activity"/>
    <property type="evidence" value="ECO:0000318"/>
    <property type="project" value="GO_Central"/>
</dbReference>
<keyword evidence="8 10" id="KW-0968">Cytoplasmic vesicle</keyword>
<dbReference type="FunCoup" id="E9FZR0">
    <property type="interactions" value="1595"/>
</dbReference>
<evidence type="ECO:0000259" key="12">
    <source>
        <dbReference type="PROSITE" id="PS50180"/>
    </source>
</evidence>
<evidence type="ECO:0000256" key="4">
    <source>
        <dbReference type="ARBA" id="ARBA00022448"/>
    </source>
</evidence>
<keyword evidence="7 10" id="KW-0472">Membrane</keyword>
<dbReference type="InterPro" id="IPR008152">
    <property type="entry name" value="Clathrin_a/b/g-adaptin_app_Ig"/>
</dbReference>
<dbReference type="AlphaFoldDB" id="E9FZR0"/>
<evidence type="ECO:0000256" key="6">
    <source>
        <dbReference type="ARBA" id="ARBA00023034"/>
    </source>
</evidence>
<dbReference type="Pfam" id="PF02883">
    <property type="entry name" value="Alpha_adaptinC2"/>
    <property type="match status" value="1"/>
</dbReference>
<keyword evidence="4 10" id="KW-0813">Transport</keyword>
<dbReference type="EMBL" id="GL732528">
    <property type="protein sequence ID" value="EFX87224.1"/>
    <property type="molecule type" value="Genomic_DNA"/>
</dbReference>
<evidence type="ECO:0000256" key="7">
    <source>
        <dbReference type="ARBA" id="ARBA00023136"/>
    </source>
</evidence>
<dbReference type="Gene3D" id="2.60.40.1230">
    <property type="match status" value="1"/>
</dbReference>